<dbReference type="SUPFAM" id="SSF47226">
    <property type="entry name" value="Histidine-containing phosphotransfer domain, HPT domain"/>
    <property type="match status" value="1"/>
</dbReference>
<sequence length="115" mass="13091">MSNYNLSEVKEMADGDEDFMKVVVQTFLEEIPPDVESMNQAIDNDNPTLAYQYAHKMKPNLQLFGLDLMDQIQVIEAWAKEGKKKDNVPEAAAKISRKVNVAQIALKRDFELDES</sequence>
<name>A0A1M5LZ49_SALEC</name>
<dbReference type="STRING" id="1073325.SAMN05444483_12321"/>
<dbReference type="RefSeq" id="WP_072881823.1">
    <property type="nucleotide sequence ID" value="NZ_FQVT01000023.1"/>
</dbReference>
<dbReference type="InterPro" id="IPR036641">
    <property type="entry name" value="HPT_dom_sf"/>
</dbReference>
<feature type="domain" description="HPt" evidence="1">
    <location>
        <begin position="23"/>
        <end position="92"/>
    </location>
</feature>
<dbReference type="EMBL" id="FQVT01000023">
    <property type="protein sequence ID" value="SHG70298.1"/>
    <property type="molecule type" value="Genomic_DNA"/>
</dbReference>
<dbReference type="Proteomes" id="UP000183945">
    <property type="component" value="Unassembled WGS sequence"/>
</dbReference>
<dbReference type="GO" id="GO:0000160">
    <property type="term" value="P:phosphorelay signal transduction system"/>
    <property type="evidence" value="ECO:0007669"/>
    <property type="project" value="InterPro"/>
</dbReference>
<dbReference type="GO" id="GO:0004672">
    <property type="term" value="F:protein kinase activity"/>
    <property type="evidence" value="ECO:0007669"/>
    <property type="project" value="UniProtKB-ARBA"/>
</dbReference>
<evidence type="ECO:0000313" key="3">
    <source>
        <dbReference type="Proteomes" id="UP000183945"/>
    </source>
</evidence>
<keyword evidence="3" id="KW-1185">Reference proteome</keyword>
<dbReference type="Gene3D" id="1.20.120.160">
    <property type="entry name" value="HPT domain"/>
    <property type="match status" value="1"/>
</dbReference>
<gene>
    <name evidence="2" type="ORF">SAMN05444483_12321</name>
</gene>
<reference evidence="3" key="1">
    <citation type="submission" date="2016-11" db="EMBL/GenBank/DDBJ databases">
        <authorList>
            <person name="Varghese N."/>
            <person name="Submissions S."/>
        </authorList>
    </citation>
    <scope>NUCLEOTIDE SEQUENCE [LARGE SCALE GENOMIC DNA]</scope>
    <source>
        <strain evidence="3">DSM 24579</strain>
    </source>
</reference>
<evidence type="ECO:0000259" key="1">
    <source>
        <dbReference type="Pfam" id="PF01627"/>
    </source>
</evidence>
<protein>
    <submittedName>
        <fullName evidence="2">HPt (Histidine-containing phosphotransfer) domain-containing protein</fullName>
    </submittedName>
</protein>
<proteinExistence type="predicted"/>
<evidence type="ECO:0000313" key="2">
    <source>
        <dbReference type="EMBL" id="SHG70298.1"/>
    </source>
</evidence>
<organism evidence="2 3">
    <name type="scientific">Salegentibacter echinorum</name>
    <dbReference type="NCBI Taxonomy" id="1073325"/>
    <lineage>
        <taxon>Bacteria</taxon>
        <taxon>Pseudomonadati</taxon>
        <taxon>Bacteroidota</taxon>
        <taxon>Flavobacteriia</taxon>
        <taxon>Flavobacteriales</taxon>
        <taxon>Flavobacteriaceae</taxon>
        <taxon>Salegentibacter</taxon>
    </lineage>
</organism>
<dbReference type="Pfam" id="PF01627">
    <property type="entry name" value="Hpt"/>
    <property type="match status" value="1"/>
</dbReference>
<accession>A0A1M5LZ49</accession>
<dbReference type="InterPro" id="IPR008207">
    <property type="entry name" value="Sig_transdc_His_kin_Hpt_dom"/>
</dbReference>
<dbReference type="OrthoDB" id="7478530at2"/>
<dbReference type="AlphaFoldDB" id="A0A1M5LZ49"/>